<name>A0A2S0Q9X0_NODSP</name>
<accession>A0A2S0Q9X0</accession>
<dbReference type="Pfam" id="PF08814">
    <property type="entry name" value="XisH"/>
    <property type="match status" value="1"/>
</dbReference>
<dbReference type="CDD" id="cd22366">
    <property type="entry name" value="XisH-like"/>
    <property type="match status" value="1"/>
</dbReference>
<dbReference type="InterPro" id="IPR014919">
    <property type="entry name" value="XisH"/>
</dbReference>
<gene>
    <name evidence="1" type="ORF">BMF81_03600</name>
</gene>
<dbReference type="GeneID" id="78018843"/>
<sequence length="138" mass="15639">MPAKDIFHHAVRIGLEKEGWVITDDPLEIEIGGVEMYIDLGADQILAAEREDNKIAVEIKSFVGSSNISQFHTAVGQCFNYQIALEAKEPERILYLAVPLGTYQSFFTLPFIQMVLQRSQLKIIVYDPVNEVIITWIN</sequence>
<dbReference type="KEGG" id="nsp:BMF81_03600"/>
<dbReference type="RefSeq" id="WP_042202725.1">
    <property type="nucleotide sequence ID" value="NZ_CAWNZE010000001.1"/>
</dbReference>
<evidence type="ECO:0000313" key="1">
    <source>
        <dbReference type="EMBL" id="AVZ31167.1"/>
    </source>
</evidence>
<organism evidence="1 2">
    <name type="scientific">Nodularia spumigena UHCC 0039</name>
    <dbReference type="NCBI Taxonomy" id="1914872"/>
    <lineage>
        <taxon>Bacteria</taxon>
        <taxon>Bacillati</taxon>
        <taxon>Cyanobacteriota</taxon>
        <taxon>Cyanophyceae</taxon>
        <taxon>Nostocales</taxon>
        <taxon>Nodulariaceae</taxon>
        <taxon>Nodularia</taxon>
    </lineage>
</organism>
<protein>
    <recommendedName>
        <fullName evidence="3">XisH protein</fullName>
    </recommendedName>
</protein>
<dbReference type="GO" id="GO:0003676">
    <property type="term" value="F:nucleic acid binding"/>
    <property type="evidence" value="ECO:0007669"/>
    <property type="project" value="InterPro"/>
</dbReference>
<evidence type="ECO:0008006" key="3">
    <source>
        <dbReference type="Google" id="ProtNLM"/>
    </source>
</evidence>
<dbReference type="EMBL" id="CP020114">
    <property type="protein sequence ID" value="AVZ31167.1"/>
    <property type="molecule type" value="Genomic_DNA"/>
</dbReference>
<dbReference type="InterPro" id="IPR011335">
    <property type="entry name" value="Restrct_endonuc-II-like"/>
</dbReference>
<dbReference type="Proteomes" id="UP000244056">
    <property type="component" value="Chromosome"/>
</dbReference>
<proteinExistence type="predicted"/>
<dbReference type="SUPFAM" id="SSF52980">
    <property type="entry name" value="Restriction endonuclease-like"/>
    <property type="match status" value="1"/>
</dbReference>
<reference evidence="1 2" key="1">
    <citation type="submission" date="2017-03" db="EMBL/GenBank/DDBJ databases">
        <title>Comparative genomics of the toxic Baltic Sea cyanobacteria Nodularia spumigena UHCC 0039 and its response on varying salinity.</title>
        <authorList>
            <person name="Teikari J.E."/>
        </authorList>
    </citation>
    <scope>NUCLEOTIDE SEQUENCE [LARGE SCALE GENOMIC DNA]</scope>
    <source>
        <strain evidence="1 2">UHCC 0039</strain>
    </source>
</reference>
<dbReference type="InterPro" id="IPR011856">
    <property type="entry name" value="tRNA_endonuc-like_dom_sf"/>
</dbReference>
<evidence type="ECO:0000313" key="2">
    <source>
        <dbReference type="Proteomes" id="UP000244056"/>
    </source>
</evidence>
<dbReference type="Gene3D" id="3.40.1350.10">
    <property type="match status" value="1"/>
</dbReference>
<dbReference type="AlphaFoldDB" id="A0A2S0Q9X0"/>